<feature type="transmembrane region" description="Helical" evidence="2">
    <location>
        <begin position="232"/>
        <end position="252"/>
    </location>
</feature>
<keyword evidence="4" id="KW-1185">Reference proteome</keyword>
<feature type="transmembrane region" description="Helical" evidence="2">
    <location>
        <begin position="196"/>
        <end position="212"/>
    </location>
</feature>
<feature type="transmembrane region" description="Helical" evidence="2">
    <location>
        <begin position="143"/>
        <end position="164"/>
    </location>
</feature>
<keyword evidence="2" id="KW-1133">Transmembrane helix</keyword>
<evidence type="ECO:0000313" key="4">
    <source>
        <dbReference type="Proteomes" id="UP000324252"/>
    </source>
</evidence>
<accession>A0A1H0C9T7</accession>
<evidence type="ECO:0000256" key="2">
    <source>
        <dbReference type="SAM" id="Phobius"/>
    </source>
</evidence>
<proteinExistence type="predicted"/>
<evidence type="ECO:0000256" key="1">
    <source>
        <dbReference type="SAM" id="MobiDB-lite"/>
    </source>
</evidence>
<dbReference type="RefSeq" id="WP_223227938.1">
    <property type="nucleotide sequence ID" value="NZ_FNIO01000001.1"/>
</dbReference>
<sequence>MIAQVFNALFRAALVAVLVALPALVLPSASHDGSQIVVLVSIVIALLVFLEYNSAYPSLVEFRYAPPINRLRFGALFLSVAVLSAVCADATSNSTIGAIGAAVARLTGGWLDVPFSPVRLMVLTLPPDAPATLVNTLRDAAGFAYFVSLAIVVVFFLQVHVAGWPARHGAFNVWINLPLFDPTAGSDVVRRLQRHGLINLVLGFLLPFLFPAGVKAASGVIDPMILANAQTLIWVVSLWAILPASMMIRGLAMNRIAQMILQKRQRAYAAAEAEGDDTPAAEESKSRTYQLV</sequence>
<feature type="transmembrane region" description="Helical" evidence="2">
    <location>
        <begin position="35"/>
        <end position="52"/>
    </location>
</feature>
<gene>
    <name evidence="3" type="ORF">SAMN05444142_101355</name>
</gene>
<dbReference type="AlphaFoldDB" id="A0A1H0C9T7"/>
<feature type="transmembrane region" description="Helical" evidence="2">
    <location>
        <begin position="73"/>
        <end position="91"/>
    </location>
</feature>
<keyword evidence="2" id="KW-0812">Transmembrane</keyword>
<name>A0A1H0C9T7_9RHOB</name>
<feature type="region of interest" description="Disordered" evidence="1">
    <location>
        <begin position="272"/>
        <end position="292"/>
    </location>
</feature>
<protein>
    <submittedName>
        <fullName evidence="3">Uncharacterized protein</fullName>
    </submittedName>
</protein>
<reference evidence="3 4" key="1">
    <citation type="submission" date="2016-11" db="EMBL/GenBank/DDBJ databases">
        <authorList>
            <person name="Varghese N."/>
            <person name="Submissions S."/>
        </authorList>
    </citation>
    <scope>NUCLEOTIDE SEQUENCE [LARGE SCALE GENOMIC DNA]</scope>
    <source>
        <strain evidence="3 4">DSM 29620</strain>
    </source>
</reference>
<evidence type="ECO:0000313" key="3">
    <source>
        <dbReference type="EMBL" id="SHJ46954.1"/>
    </source>
</evidence>
<organism evidence="3 4">
    <name type="scientific">Lutimaribacter pacificus</name>
    <dbReference type="NCBI Taxonomy" id="391948"/>
    <lineage>
        <taxon>Bacteria</taxon>
        <taxon>Pseudomonadati</taxon>
        <taxon>Pseudomonadota</taxon>
        <taxon>Alphaproteobacteria</taxon>
        <taxon>Rhodobacterales</taxon>
        <taxon>Roseobacteraceae</taxon>
        <taxon>Lutimaribacter</taxon>
    </lineage>
</organism>
<feature type="transmembrane region" description="Helical" evidence="2">
    <location>
        <begin position="12"/>
        <end position="29"/>
    </location>
</feature>
<keyword evidence="2" id="KW-0472">Membrane</keyword>
<dbReference type="Proteomes" id="UP000324252">
    <property type="component" value="Unassembled WGS sequence"/>
</dbReference>
<dbReference type="EMBL" id="FQZZ01000001">
    <property type="protein sequence ID" value="SHJ46954.1"/>
    <property type="molecule type" value="Genomic_DNA"/>
</dbReference>